<sequence length="474" mass="54457">MCLERCSMPGGRRNAASRTGTIGKTGSTYSSSTNASGRSNSGERTVGNSTDDKKIDEIYNGRSLAPKHVPIPVVPVDGQLTFEIMSLAISIMTTCMQLLNIYKTVWWLPHSYNSYAMNFYLIDPYVLVFIFTIVARRVVYILLSRSIDTLSPVRWLPTIQKIMRMSLSITVMIIISWCLYHLAEKHDLLKMFYLCYPSLSIYFSMFGVSLTPFFDISTSSSCGKEERKTKYLLDKPLHNCSLNASAIRAEVSTLKFDFNRRIKQALFASSGTAFICGAAPMIFAPPHLYFSRPWVIQQAIFFWLGRMIAYFVHTCPVRYYDVLHRASLHLGRWVKIPNENRNNHMYNIQPWNDAVLWPHGSIVRHNREIYRSEGLCTAAEPGNTDHSRFHTFFYNPTVLLCSVLGAHLLLVGFQLLILLRTTEWCQLLSIALLLFMNYYTLFKIARDYLICWKVYRAEQIIQERSQMVVNPVAQ</sequence>
<dbReference type="KEGG" id="dqu:106747915"/>
<name>A0A6P3XT88_DINQU</name>
<evidence type="ECO:0000256" key="7">
    <source>
        <dbReference type="SAM" id="Phobius"/>
    </source>
</evidence>
<evidence type="ECO:0000256" key="5">
    <source>
        <dbReference type="ARBA" id="ARBA00023136"/>
    </source>
</evidence>
<evidence type="ECO:0000313" key="10">
    <source>
        <dbReference type="RefSeq" id="XP_014481422.1"/>
    </source>
</evidence>
<dbReference type="AlphaFoldDB" id="A0A6P3XT88"/>
<dbReference type="GO" id="GO:0016020">
    <property type="term" value="C:membrane"/>
    <property type="evidence" value="ECO:0007669"/>
    <property type="project" value="UniProtKB-SubCell"/>
</dbReference>
<feature type="transmembrane region" description="Helical" evidence="7">
    <location>
        <begin position="84"/>
        <end position="102"/>
    </location>
</feature>
<evidence type="ECO:0000256" key="3">
    <source>
        <dbReference type="ARBA" id="ARBA00022692"/>
    </source>
</evidence>
<organism evidence="8 9">
    <name type="scientific">Dinoponera quadriceps</name>
    <name type="common">South American ant</name>
    <dbReference type="NCBI Taxonomy" id="609295"/>
    <lineage>
        <taxon>Eukaryota</taxon>
        <taxon>Metazoa</taxon>
        <taxon>Ecdysozoa</taxon>
        <taxon>Arthropoda</taxon>
        <taxon>Hexapoda</taxon>
        <taxon>Insecta</taxon>
        <taxon>Pterygota</taxon>
        <taxon>Neoptera</taxon>
        <taxon>Endopterygota</taxon>
        <taxon>Hymenoptera</taxon>
        <taxon>Apocrita</taxon>
        <taxon>Aculeata</taxon>
        <taxon>Formicoidea</taxon>
        <taxon>Formicidae</taxon>
        <taxon>Ponerinae</taxon>
        <taxon>Ponerini</taxon>
        <taxon>Dinoponera</taxon>
    </lineage>
</organism>
<evidence type="ECO:0000256" key="6">
    <source>
        <dbReference type="SAM" id="MobiDB-lite"/>
    </source>
</evidence>
<evidence type="ECO:0000313" key="9">
    <source>
        <dbReference type="RefSeq" id="XP_014481412.1"/>
    </source>
</evidence>
<gene>
    <name evidence="9 10" type="primary">LOC106747915</name>
</gene>
<dbReference type="RefSeq" id="XP_014481412.1">
    <property type="nucleotide sequence ID" value="XM_014625926.1"/>
</dbReference>
<feature type="transmembrane region" description="Helical" evidence="7">
    <location>
        <begin position="122"/>
        <end position="143"/>
    </location>
</feature>
<keyword evidence="3 7" id="KW-0812">Transmembrane</keyword>
<dbReference type="Proteomes" id="UP000515204">
    <property type="component" value="Unplaced"/>
</dbReference>
<comment type="subcellular location">
    <subcellularLocation>
        <location evidence="1">Membrane</location>
        <topology evidence="1">Multi-pass membrane protein</topology>
    </subcellularLocation>
</comment>
<feature type="compositionally biased region" description="Low complexity" evidence="6">
    <location>
        <begin position="25"/>
        <end position="42"/>
    </location>
</feature>
<dbReference type="RefSeq" id="XP_014481422.1">
    <property type="nucleotide sequence ID" value="XM_014625936.1"/>
</dbReference>
<comment type="similarity">
    <text evidence="2">Belongs to the TMEM39 family.</text>
</comment>
<feature type="transmembrane region" description="Helical" evidence="7">
    <location>
        <begin position="164"/>
        <end position="183"/>
    </location>
</feature>
<dbReference type="InterPro" id="IPR019397">
    <property type="entry name" value="Uncharacterised_TMEM39"/>
</dbReference>
<feature type="transmembrane region" description="Helical" evidence="7">
    <location>
        <begin position="295"/>
        <end position="312"/>
    </location>
</feature>
<feature type="transmembrane region" description="Helical" evidence="7">
    <location>
        <begin position="397"/>
        <end position="418"/>
    </location>
</feature>
<keyword evidence="4 7" id="KW-1133">Transmembrane helix</keyword>
<keyword evidence="8" id="KW-1185">Reference proteome</keyword>
<feature type="transmembrane region" description="Helical" evidence="7">
    <location>
        <begin position="424"/>
        <end position="442"/>
    </location>
</feature>
<feature type="transmembrane region" description="Helical" evidence="7">
    <location>
        <begin position="265"/>
        <end position="283"/>
    </location>
</feature>
<evidence type="ECO:0000313" key="8">
    <source>
        <dbReference type="Proteomes" id="UP000515204"/>
    </source>
</evidence>
<evidence type="ECO:0000256" key="2">
    <source>
        <dbReference type="ARBA" id="ARBA00010737"/>
    </source>
</evidence>
<protein>
    <submittedName>
        <fullName evidence="9 10">Transmembrane protein 39A-A isoform X1</fullName>
    </submittedName>
</protein>
<dbReference type="PANTHER" id="PTHR12995">
    <property type="entry name" value="FI21814P1"/>
    <property type="match status" value="1"/>
</dbReference>
<dbReference type="OrthoDB" id="438179at2759"/>
<keyword evidence="5 7" id="KW-0472">Membrane</keyword>
<proteinExistence type="inferred from homology"/>
<dbReference type="PANTHER" id="PTHR12995:SF4">
    <property type="entry name" value="FI21814P1"/>
    <property type="match status" value="1"/>
</dbReference>
<feature type="region of interest" description="Disordered" evidence="6">
    <location>
        <begin position="1"/>
        <end position="52"/>
    </location>
</feature>
<evidence type="ECO:0000256" key="1">
    <source>
        <dbReference type="ARBA" id="ARBA00004141"/>
    </source>
</evidence>
<reference evidence="9 10" key="1">
    <citation type="submission" date="2025-04" db="UniProtKB">
        <authorList>
            <consortium name="RefSeq"/>
        </authorList>
    </citation>
    <scope>IDENTIFICATION</scope>
</reference>
<evidence type="ECO:0000256" key="4">
    <source>
        <dbReference type="ARBA" id="ARBA00022989"/>
    </source>
</evidence>
<dbReference type="Pfam" id="PF10271">
    <property type="entry name" value="Tmp39"/>
    <property type="match status" value="1"/>
</dbReference>
<accession>A0A6P3XT88</accession>
<dbReference type="GeneID" id="106747915"/>
<feature type="transmembrane region" description="Helical" evidence="7">
    <location>
        <begin position="189"/>
        <end position="214"/>
    </location>
</feature>